<dbReference type="EMBL" id="CAKKLH010000243">
    <property type="protein sequence ID" value="CAH0106935.1"/>
    <property type="molecule type" value="Genomic_DNA"/>
</dbReference>
<accession>A0A8J2WH18</accession>
<reference evidence="1" key="1">
    <citation type="submission" date="2021-11" db="EMBL/GenBank/DDBJ databases">
        <authorList>
            <person name="Schell T."/>
        </authorList>
    </citation>
    <scope>NUCLEOTIDE SEQUENCE</scope>
    <source>
        <strain evidence="1">M5</strain>
    </source>
</reference>
<name>A0A8J2WH18_9CRUS</name>
<organism evidence="1 2">
    <name type="scientific">Daphnia galeata</name>
    <dbReference type="NCBI Taxonomy" id="27404"/>
    <lineage>
        <taxon>Eukaryota</taxon>
        <taxon>Metazoa</taxon>
        <taxon>Ecdysozoa</taxon>
        <taxon>Arthropoda</taxon>
        <taxon>Crustacea</taxon>
        <taxon>Branchiopoda</taxon>
        <taxon>Diplostraca</taxon>
        <taxon>Cladocera</taxon>
        <taxon>Anomopoda</taxon>
        <taxon>Daphniidae</taxon>
        <taxon>Daphnia</taxon>
    </lineage>
</organism>
<dbReference type="OrthoDB" id="6398543at2759"/>
<gene>
    <name evidence="1" type="ORF">DGAL_LOCUS10105</name>
</gene>
<dbReference type="AlphaFoldDB" id="A0A8J2WH18"/>
<keyword evidence="2" id="KW-1185">Reference proteome</keyword>
<dbReference type="Proteomes" id="UP000789390">
    <property type="component" value="Unassembled WGS sequence"/>
</dbReference>
<evidence type="ECO:0000313" key="1">
    <source>
        <dbReference type="EMBL" id="CAH0106935.1"/>
    </source>
</evidence>
<sequence length="354" mass="40532">MERFPLERQNFRTVGVAANQNFSGPEITRTEFTPVSVRNRRRLCRQFIKIAGVITDKNVLPVTRLNFGRTQLATSSGVHTLGRFECSGSVALTGLPGSCEDLWLIGHTLNGIYSVMEGELVKRTNGSNEKCQNRYLGKSLRKKLLFVPNADTNPEEKHEISEPALFRFLLNEKTIEAQAEIQAMLNTLSGIDKLSKITEIEIHESSMGSVTDFGQAFHAFIVFKTISGMDGEIGDYWWWSLEKNREYIVLQRSRNKNDVKDKLYSEKRKEVKSIEENLVGKGTIKDLLSILWAYQAISERYNLVNSNCQSLVKLVSNKITENGYEFKEFFEFIPLLKRYVNKFLPHEENPKSIF</sequence>
<proteinExistence type="predicted"/>
<protein>
    <submittedName>
        <fullName evidence="1">Uncharacterized protein</fullName>
    </submittedName>
</protein>
<comment type="caution">
    <text evidence="1">The sequence shown here is derived from an EMBL/GenBank/DDBJ whole genome shotgun (WGS) entry which is preliminary data.</text>
</comment>
<evidence type="ECO:0000313" key="2">
    <source>
        <dbReference type="Proteomes" id="UP000789390"/>
    </source>
</evidence>